<dbReference type="RefSeq" id="WP_002638725.1">
    <property type="nucleotide sequence ID" value="NZ_CP012109.1"/>
</dbReference>
<dbReference type="STRING" id="1297742.A176_006233"/>
<dbReference type="SUPFAM" id="SSF53850">
    <property type="entry name" value="Periplasmic binding protein-like II"/>
    <property type="match status" value="1"/>
</dbReference>
<feature type="binding site" evidence="3">
    <location>
        <position position="215"/>
    </location>
    <ligand>
        <name>Fe cation</name>
        <dbReference type="ChEBI" id="CHEBI:24875"/>
    </ligand>
</feature>
<dbReference type="PATRIC" id="fig|1297742.4.peg.6325"/>
<gene>
    <name evidence="5" type="ORF">A176_006233</name>
</gene>
<feature type="chain" id="PRO_5005212217" evidence="4">
    <location>
        <begin position="20"/>
        <end position="327"/>
    </location>
</feature>
<sequence length="327" mass="34818">MVRLLLFSLVLTLSSPALAAETLTIYSGRNEKLVGPLLKKFTEKTGIGVKVRYGETPQLAATLLEEGAKTPADVFFAQDAGALGALAKSGQLEALPKETLDKVDARFRSPQGVWVGTSGRARVVAYNTKKVKANALPKSILGFTDAKWKGRLGWAPTNASFQSFVTALRLLKGDEAATQWLKGIQANAPRVYKNNSAVIEALGRGEIDAGFVNHYYLFSAKKNKADLPVANHFVAAGDPGALVNVAGVAILKGTKNADAAKKLAAYLLDSEAQAYFAQETYEFPLVAGVKMAEGLPALDKVGSPDLDLSKLDDLRGTVKLLQDTGVL</sequence>
<dbReference type="PANTHER" id="PTHR30006:SF15">
    <property type="entry name" value="IRON-UTILIZATION PERIPLASMIC PROTEIN"/>
    <property type="match status" value="1"/>
</dbReference>
<reference evidence="5 6" key="1">
    <citation type="journal article" date="2016" name="PLoS ONE">
        <title>Complete Genome Sequence and Comparative Genomics of a Novel Myxobacterium Myxococcus hansupus.</title>
        <authorList>
            <person name="Sharma G."/>
            <person name="Narwani T."/>
            <person name="Subramanian S."/>
        </authorList>
    </citation>
    <scope>NUCLEOTIDE SEQUENCE [LARGE SCALE GENOMIC DNA]</scope>
    <source>
        <strain evidence="6">mixupus</strain>
    </source>
</reference>
<evidence type="ECO:0000256" key="1">
    <source>
        <dbReference type="ARBA" id="ARBA00008520"/>
    </source>
</evidence>
<keyword evidence="3" id="KW-0479">Metal-binding</keyword>
<dbReference type="AlphaFoldDB" id="A0A0H4X0T4"/>
<organism evidence="5 6">
    <name type="scientific">Pseudomyxococcus hansupus</name>
    <dbReference type="NCBI Taxonomy" id="1297742"/>
    <lineage>
        <taxon>Bacteria</taxon>
        <taxon>Pseudomonadati</taxon>
        <taxon>Myxococcota</taxon>
        <taxon>Myxococcia</taxon>
        <taxon>Myxococcales</taxon>
        <taxon>Cystobacterineae</taxon>
        <taxon>Myxococcaceae</taxon>
        <taxon>Pseudomyxococcus</taxon>
    </lineage>
</organism>
<comment type="similarity">
    <text evidence="1">Belongs to the bacterial solute-binding protein 1 family.</text>
</comment>
<keyword evidence="6" id="KW-1185">Reference proteome</keyword>
<protein>
    <submittedName>
        <fullName evidence="5">Ferric iron ABC transporter, iron-binding protein</fullName>
    </submittedName>
</protein>
<dbReference type="OrthoDB" id="9769567at2"/>
<dbReference type="InterPro" id="IPR026045">
    <property type="entry name" value="Ferric-bd"/>
</dbReference>
<dbReference type="eggNOG" id="COG1840">
    <property type="taxonomic scope" value="Bacteria"/>
</dbReference>
<feature type="signal peptide" evidence="4">
    <location>
        <begin position="1"/>
        <end position="19"/>
    </location>
</feature>
<dbReference type="GO" id="GO:0046872">
    <property type="term" value="F:metal ion binding"/>
    <property type="evidence" value="ECO:0007669"/>
    <property type="project" value="UniProtKB-KW"/>
</dbReference>
<dbReference type="Pfam" id="PF13416">
    <property type="entry name" value="SBP_bac_8"/>
    <property type="match status" value="1"/>
</dbReference>
<evidence type="ECO:0000313" key="6">
    <source>
        <dbReference type="Proteomes" id="UP000009026"/>
    </source>
</evidence>
<accession>A0A0H4X0T4</accession>
<evidence type="ECO:0000256" key="2">
    <source>
        <dbReference type="ARBA" id="ARBA00022729"/>
    </source>
</evidence>
<dbReference type="GO" id="GO:0030288">
    <property type="term" value="C:outer membrane-bounded periplasmic space"/>
    <property type="evidence" value="ECO:0007669"/>
    <property type="project" value="TreeGrafter"/>
</dbReference>
<dbReference type="Proteomes" id="UP000009026">
    <property type="component" value="Chromosome"/>
</dbReference>
<dbReference type="CDD" id="cd13543">
    <property type="entry name" value="PBP2_Fbp"/>
    <property type="match status" value="1"/>
</dbReference>
<dbReference type="PIRSF" id="PIRSF002825">
    <property type="entry name" value="CfbpA"/>
    <property type="match status" value="1"/>
</dbReference>
<proteinExistence type="inferred from homology"/>
<name>A0A0H4X0T4_9BACT</name>
<keyword evidence="2 4" id="KW-0732">Signal</keyword>
<dbReference type="InterPro" id="IPR006059">
    <property type="entry name" value="SBP"/>
</dbReference>
<evidence type="ECO:0000256" key="3">
    <source>
        <dbReference type="PIRSR" id="PIRSR002825-1"/>
    </source>
</evidence>
<dbReference type="Gene3D" id="3.40.190.10">
    <property type="entry name" value="Periplasmic binding protein-like II"/>
    <property type="match status" value="2"/>
</dbReference>
<evidence type="ECO:0000256" key="4">
    <source>
        <dbReference type="SAM" id="SignalP"/>
    </source>
</evidence>
<evidence type="ECO:0000313" key="5">
    <source>
        <dbReference type="EMBL" id="AKQ69321.1"/>
    </source>
</evidence>
<dbReference type="PANTHER" id="PTHR30006">
    <property type="entry name" value="THIAMINE-BINDING PERIPLASMIC PROTEIN-RELATED"/>
    <property type="match status" value="1"/>
</dbReference>
<dbReference type="KEGG" id="mym:A176_006233"/>
<feature type="binding site" evidence="3">
    <location>
        <position position="216"/>
    </location>
    <ligand>
        <name>Fe cation</name>
        <dbReference type="ChEBI" id="CHEBI:24875"/>
    </ligand>
</feature>
<dbReference type="EMBL" id="CP012109">
    <property type="protein sequence ID" value="AKQ69321.1"/>
    <property type="molecule type" value="Genomic_DNA"/>
</dbReference>
<keyword evidence="3" id="KW-0408">Iron</keyword>